<proteinExistence type="predicted"/>
<evidence type="ECO:0000313" key="2">
    <source>
        <dbReference type="EMBL" id="MEU3779870.1"/>
    </source>
</evidence>
<organism evidence="2 3">
    <name type="scientific">Streptomyces sp. 900129855</name>
    <dbReference type="NCBI Taxonomy" id="3155129"/>
    <lineage>
        <taxon>Bacteria</taxon>
        <taxon>Bacillati</taxon>
        <taxon>Actinomycetota</taxon>
        <taxon>Actinomycetes</taxon>
        <taxon>Kitasatosporales</taxon>
        <taxon>Streptomycetaceae</taxon>
        <taxon>Streptomyces</taxon>
    </lineage>
</organism>
<feature type="compositionally biased region" description="Low complexity" evidence="1">
    <location>
        <begin position="175"/>
        <end position="185"/>
    </location>
</feature>
<keyword evidence="3" id="KW-1185">Reference proteome</keyword>
<accession>A0ABV2ZBG3</accession>
<feature type="compositionally biased region" description="Polar residues" evidence="1">
    <location>
        <begin position="186"/>
        <end position="202"/>
    </location>
</feature>
<dbReference type="Proteomes" id="UP001550739">
    <property type="component" value="Unassembled WGS sequence"/>
</dbReference>
<sequence length="202" mass="21284">MTTDTRTRALHPAEPEPGILIHPRADRELATAHWLLSAHPAPSRAATEWVEYGIALLPLGTLMSAVRLPQDLVHAVADRCGRDDVDSFLDEALNGGPVICDPQGCRYYALVPAGMPASWHVAAVEWHALGVECLGRGTYPVSRSRGPTPSTPMCGTPTGPCPCPRRASCAAHLTSPGSSPPESGSRATSSEAKSSNYEGATP</sequence>
<gene>
    <name evidence="2" type="ORF">AB0E89_04625</name>
</gene>
<dbReference type="EMBL" id="JBEZVE010000002">
    <property type="protein sequence ID" value="MEU3779870.1"/>
    <property type="molecule type" value="Genomic_DNA"/>
</dbReference>
<evidence type="ECO:0000313" key="3">
    <source>
        <dbReference type="Proteomes" id="UP001550739"/>
    </source>
</evidence>
<reference evidence="2 3" key="1">
    <citation type="submission" date="2024-06" db="EMBL/GenBank/DDBJ databases">
        <title>The Natural Products Discovery Center: Release of the First 8490 Sequenced Strains for Exploring Actinobacteria Biosynthetic Diversity.</title>
        <authorList>
            <person name="Kalkreuter E."/>
            <person name="Kautsar S.A."/>
            <person name="Yang D."/>
            <person name="Bader C.D."/>
            <person name="Teijaro C.N."/>
            <person name="Fluegel L."/>
            <person name="Davis C.M."/>
            <person name="Simpson J.R."/>
            <person name="Lauterbach L."/>
            <person name="Steele A.D."/>
            <person name="Gui C."/>
            <person name="Meng S."/>
            <person name="Li G."/>
            <person name="Viehrig K."/>
            <person name="Ye F."/>
            <person name="Su P."/>
            <person name="Kiefer A.F."/>
            <person name="Nichols A."/>
            <person name="Cepeda A.J."/>
            <person name="Yan W."/>
            <person name="Fan B."/>
            <person name="Jiang Y."/>
            <person name="Adhikari A."/>
            <person name="Zheng C.-J."/>
            <person name="Schuster L."/>
            <person name="Cowan T.M."/>
            <person name="Smanski M.J."/>
            <person name="Chevrette M.G."/>
            <person name="De Carvalho L.P.S."/>
            <person name="Shen B."/>
        </authorList>
    </citation>
    <scope>NUCLEOTIDE SEQUENCE [LARGE SCALE GENOMIC DNA]</scope>
    <source>
        <strain evidence="2 3">NPDC033843</strain>
    </source>
</reference>
<comment type="caution">
    <text evidence="2">The sequence shown here is derived from an EMBL/GenBank/DDBJ whole genome shotgun (WGS) entry which is preliminary data.</text>
</comment>
<protein>
    <recommendedName>
        <fullName evidence="4">DNA primase/polymerase bifunctional N-terminal domain-containing protein</fullName>
    </recommendedName>
</protein>
<evidence type="ECO:0008006" key="4">
    <source>
        <dbReference type="Google" id="ProtNLM"/>
    </source>
</evidence>
<evidence type="ECO:0000256" key="1">
    <source>
        <dbReference type="SAM" id="MobiDB-lite"/>
    </source>
</evidence>
<dbReference type="RefSeq" id="WP_361700922.1">
    <property type="nucleotide sequence ID" value="NZ_JBEZVE010000002.1"/>
</dbReference>
<name>A0ABV2ZBG3_9ACTN</name>
<feature type="region of interest" description="Disordered" evidence="1">
    <location>
        <begin position="169"/>
        <end position="202"/>
    </location>
</feature>